<evidence type="ECO:0000259" key="1">
    <source>
        <dbReference type="Pfam" id="PF13577"/>
    </source>
</evidence>
<proteinExistence type="predicted"/>
<dbReference type="InterPro" id="IPR032710">
    <property type="entry name" value="NTF2-like_dom_sf"/>
</dbReference>
<dbReference type="InterPro" id="IPR037401">
    <property type="entry name" value="SnoaL-like"/>
</dbReference>
<name>A0ABM6QZ18_PSEO1</name>
<keyword evidence="3" id="KW-1185">Reference proteome</keyword>
<evidence type="ECO:0000313" key="2">
    <source>
        <dbReference type="EMBL" id="AUO46498.1"/>
    </source>
</evidence>
<accession>A0ABM6QZ18</accession>
<reference evidence="2 3" key="1">
    <citation type="submission" date="2018-01" db="EMBL/GenBank/DDBJ databases">
        <title>Tropical forage species Digitaria eriantha prevents oxidative stress under low temperature conditions by the incorporation of polyhydroxybutyrate-producing endophytic bacteria.</title>
        <authorList>
            <person name="Stritzler M."/>
            <person name="Ayub N."/>
        </authorList>
    </citation>
    <scope>NUCLEOTIDE SEQUENCE [LARGE SCALE GENOMIC DNA]</scope>
    <source>
        <strain evidence="2 3">FR1</strain>
    </source>
</reference>
<feature type="domain" description="SnoaL-like" evidence="1">
    <location>
        <begin position="9"/>
        <end position="135"/>
    </location>
</feature>
<dbReference type="Proteomes" id="UP000235315">
    <property type="component" value="Chromosome"/>
</dbReference>
<dbReference type="EMBL" id="CP025738">
    <property type="protein sequence ID" value="AUO46498.1"/>
    <property type="molecule type" value="Genomic_DNA"/>
</dbReference>
<organism evidence="2 3">
    <name type="scientific">Pseudomonas ogarae (strain DSM 112162 / CECT 30235 / F113)</name>
    <dbReference type="NCBI Taxonomy" id="1114970"/>
    <lineage>
        <taxon>Bacteria</taxon>
        <taxon>Pseudomonadati</taxon>
        <taxon>Pseudomonadota</taxon>
        <taxon>Gammaproteobacteria</taxon>
        <taxon>Pseudomonadales</taxon>
        <taxon>Pseudomonadaceae</taxon>
        <taxon>Pseudomonas</taxon>
    </lineage>
</organism>
<protein>
    <submittedName>
        <fullName evidence="2">Nuclear transport factor 2 family protein</fullName>
    </submittedName>
</protein>
<dbReference type="Pfam" id="PF13577">
    <property type="entry name" value="SnoaL_4"/>
    <property type="match status" value="1"/>
</dbReference>
<gene>
    <name evidence="2" type="ORF">C1C98_14005</name>
</gene>
<dbReference type="RefSeq" id="WP_041475894.1">
    <property type="nucleotide sequence ID" value="NC_016830.1"/>
</dbReference>
<dbReference type="Gene3D" id="3.10.450.50">
    <property type="match status" value="1"/>
</dbReference>
<evidence type="ECO:0000313" key="3">
    <source>
        <dbReference type="Proteomes" id="UP000235315"/>
    </source>
</evidence>
<dbReference type="SUPFAM" id="SSF54427">
    <property type="entry name" value="NTF2-like"/>
    <property type="match status" value="1"/>
</dbReference>
<sequence>MPLLNGLSAADRIDIEDLYSRYAWALDTGDVEGFADTFVPQSLVEVCTYTRIPNRYEGRQGAIDLAESLRVWDRFPGCQHYTGQLQLVGDGFGRCEARSYTFMTDCRGEAPYQIRFVGRTRDRLVRCAGIWLYEERLIQLWEGDVSPGFPAPGF</sequence>